<feature type="region of interest" description="Disordered" evidence="1">
    <location>
        <begin position="91"/>
        <end position="113"/>
    </location>
</feature>
<proteinExistence type="predicted"/>
<sequence>MIGHGMSHPPQGIGPRGHRLSLQRLRFKGGRHLRGHYAPQILVHCHRLDFVPHLNQNGTFRIQINCGRGAGRVCGRRNRGKCLGLTFPLGQGRGTAPENQRSQKKQHDQNQSGHNDAFHIVSSCVLQEIFLDYSYINSAFGYFHFLYHRKRLHFFLFYC</sequence>
<evidence type="ECO:0000256" key="1">
    <source>
        <dbReference type="SAM" id="MobiDB-lite"/>
    </source>
</evidence>
<evidence type="ECO:0000313" key="2">
    <source>
        <dbReference type="EMBL" id="MPM39187.1"/>
    </source>
</evidence>
<dbReference type="AlphaFoldDB" id="A0A644ZER3"/>
<protein>
    <submittedName>
        <fullName evidence="2">Uncharacterized protein</fullName>
    </submittedName>
</protein>
<comment type="caution">
    <text evidence="2">The sequence shown here is derived from an EMBL/GenBank/DDBJ whole genome shotgun (WGS) entry which is preliminary data.</text>
</comment>
<dbReference type="EMBL" id="VSSQ01008554">
    <property type="protein sequence ID" value="MPM39187.1"/>
    <property type="molecule type" value="Genomic_DNA"/>
</dbReference>
<gene>
    <name evidence="2" type="ORF">SDC9_85820</name>
</gene>
<organism evidence="2">
    <name type="scientific">bioreactor metagenome</name>
    <dbReference type="NCBI Taxonomy" id="1076179"/>
    <lineage>
        <taxon>unclassified sequences</taxon>
        <taxon>metagenomes</taxon>
        <taxon>ecological metagenomes</taxon>
    </lineage>
</organism>
<reference evidence="2" key="1">
    <citation type="submission" date="2019-08" db="EMBL/GenBank/DDBJ databases">
        <authorList>
            <person name="Kucharzyk K."/>
            <person name="Murdoch R.W."/>
            <person name="Higgins S."/>
            <person name="Loffler F."/>
        </authorList>
    </citation>
    <scope>NUCLEOTIDE SEQUENCE</scope>
</reference>
<accession>A0A644ZER3</accession>
<name>A0A644ZER3_9ZZZZ</name>